<dbReference type="Pfam" id="PF03619">
    <property type="entry name" value="Solute_trans_a"/>
    <property type="match status" value="1"/>
</dbReference>
<reference evidence="7 8" key="1">
    <citation type="submission" date="2022-12" db="EMBL/GenBank/DDBJ databases">
        <title>Chromosome-level genome of Tegillarca granosa.</title>
        <authorList>
            <person name="Kim J."/>
        </authorList>
    </citation>
    <scope>NUCLEOTIDE SEQUENCE [LARGE SCALE GENOMIC DNA]</scope>
    <source>
        <strain evidence="7">Teg-2019</strain>
        <tissue evidence="7">Adductor muscle</tissue>
    </source>
</reference>
<keyword evidence="8" id="KW-1185">Reference proteome</keyword>
<dbReference type="SMART" id="SM01417">
    <property type="entry name" value="Solute_trans_a"/>
    <property type="match status" value="1"/>
</dbReference>
<evidence type="ECO:0000256" key="6">
    <source>
        <dbReference type="SAM" id="Phobius"/>
    </source>
</evidence>
<name>A0ABQ9DXY5_TEGGR</name>
<dbReference type="EMBL" id="JARBDR010000923">
    <property type="protein sequence ID" value="KAJ8297755.1"/>
    <property type="molecule type" value="Genomic_DNA"/>
</dbReference>
<comment type="subcellular location">
    <subcellularLocation>
        <location evidence="1">Membrane</location>
        <topology evidence="1">Multi-pass membrane protein</topology>
    </subcellularLocation>
</comment>
<proteinExistence type="predicted"/>
<evidence type="ECO:0000313" key="8">
    <source>
        <dbReference type="Proteomes" id="UP001217089"/>
    </source>
</evidence>
<evidence type="ECO:0000256" key="1">
    <source>
        <dbReference type="ARBA" id="ARBA00004141"/>
    </source>
</evidence>
<dbReference type="PANTHER" id="PTHR23423">
    <property type="entry name" value="ORGANIC SOLUTE TRANSPORTER-RELATED"/>
    <property type="match status" value="1"/>
</dbReference>
<organism evidence="7 8">
    <name type="scientific">Tegillarca granosa</name>
    <name type="common">Malaysian cockle</name>
    <name type="synonym">Anadara granosa</name>
    <dbReference type="NCBI Taxonomy" id="220873"/>
    <lineage>
        <taxon>Eukaryota</taxon>
        <taxon>Metazoa</taxon>
        <taxon>Spiralia</taxon>
        <taxon>Lophotrochozoa</taxon>
        <taxon>Mollusca</taxon>
        <taxon>Bivalvia</taxon>
        <taxon>Autobranchia</taxon>
        <taxon>Pteriomorphia</taxon>
        <taxon>Arcoida</taxon>
        <taxon>Arcoidea</taxon>
        <taxon>Arcidae</taxon>
        <taxon>Tegillarca</taxon>
    </lineage>
</organism>
<evidence type="ECO:0000313" key="7">
    <source>
        <dbReference type="EMBL" id="KAJ8297755.1"/>
    </source>
</evidence>
<keyword evidence="2 6" id="KW-0812">Transmembrane</keyword>
<gene>
    <name evidence="7" type="ORF">KUTeg_024286</name>
</gene>
<dbReference type="InterPro" id="IPR005178">
    <property type="entry name" value="Ostalpha/TMEM184C"/>
</dbReference>
<feature type="transmembrane region" description="Helical" evidence="6">
    <location>
        <begin position="80"/>
        <end position="101"/>
    </location>
</feature>
<keyword evidence="4 6" id="KW-0472">Membrane</keyword>
<evidence type="ECO:0000256" key="5">
    <source>
        <dbReference type="SAM" id="MobiDB-lite"/>
    </source>
</evidence>
<evidence type="ECO:0000256" key="3">
    <source>
        <dbReference type="ARBA" id="ARBA00022989"/>
    </source>
</evidence>
<feature type="region of interest" description="Disordered" evidence="5">
    <location>
        <begin position="285"/>
        <end position="309"/>
    </location>
</feature>
<sequence>MNYLHYWRKWIRPFFAALYIILALIAVPLCVIELNKEGKPKHVQAWFAGGIFVMCAVPISLWGILQHLINYTQPNLQRHIIRILWMVPIYAVNSWFALRFPEAAIYLDTVRECYEAYVIYNFLAYLLNFLWTKHPQLDLVIREKPQVKHFIPFCLFPPWPMTGCKHGALQYTIVRPVTTVIALQAVLIAALTKLGAIPQDGNWDFYGSIKEVATGIQDFCICVEMFVAAIAHYYSFSHKPFINDEAEQTNCCRSFFSMWDVSDMKDDVVEHVKVIGKTVTKTISRSKLQNKESERTPLLQENAHQTEENVQVPVTTDITASLRSCDWDATSVDVNPPYHKKGSTTASMSNYIDFGSSMDSSDKLVVNEQDGGLKDVKQNVDQESESDLDKTKLLMLRNSIIYYD</sequence>
<comment type="caution">
    <text evidence="7">The sequence shown here is derived from an EMBL/GenBank/DDBJ whole genome shotgun (WGS) entry which is preliminary data.</text>
</comment>
<evidence type="ECO:0000256" key="4">
    <source>
        <dbReference type="ARBA" id="ARBA00023136"/>
    </source>
</evidence>
<feature type="transmembrane region" description="Helical" evidence="6">
    <location>
        <begin position="46"/>
        <end position="68"/>
    </location>
</feature>
<accession>A0ABQ9DXY5</accession>
<evidence type="ECO:0008006" key="9">
    <source>
        <dbReference type="Google" id="ProtNLM"/>
    </source>
</evidence>
<protein>
    <recommendedName>
        <fullName evidence="9">Transmembrane protein 184C</fullName>
    </recommendedName>
</protein>
<feature type="transmembrane region" description="Helical" evidence="6">
    <location>
        <begin position="113"/>
        <end position="131"/>
    </location>
</feature>
<feature type="transmembrane region" description="Helical" evidence="6">
    <location>
        <begin position="14"/>
        <end position="34"/>
    </location>
</feature>
<dbReference type="Proteomes" id="UP001217089">
    <property type="component" value="Unassembled WGS sequence"/>
</dbReference>
<keyword evidence="3 6" id="KW-1133">Transmembrane helix</keyword>
<evidence type="ECO:0000256" key="2">
    <source>
        <dbReference type="ARBA" id="ARBA00022692"/>
    </source>
</evidence>